<dbReference type="SMART" id="SM00062">
    <property type="entry name" value="PBPb"/>
    <property type="match status" value="1"/>
</dbReference>
<dbReference type="Pfam" id="PF00497">
    <property type="entry name" value="SBP_bac_3"/>
    <property type="match status" value="1"/>
</dbReference>
<dbReference type="OrthoDB" id="9811552at2"/>
<evidence type="ECO:0000256" key="2">
    <source>
        <dbReference type="ARBA" id="ARBA00010333"/>
    </source>
</evidence>
<proteinExistence type="inferred from homology"/>
<evidence type="ECO:0000256" key="4">
    <source>
        <dbReference type="RuleBase" id="RU003744"/>
    </source>
</evidence>
<comment type="subcellular location">
    <subcellularLocation>
        <location evidence="1">Cell envelope</location>
    </subcellularLocation>
</comment>
<accession>A0A7V7QNE5</accession>
<feature type="signal peptide" evidence="6">
    <location>
        <begin position="1"/>
        <end position="20"/>
    </location>
</feature>
<dbReference type="AlphaFoldDB" id="A0A7V7QNE5"/>
<feature type="chain" id="PRO_5038689403" evidence="6">
    <location>
        <begin position="21"/>
        <end position="294"/>
    </location>
</feature>
<evidence type="ECO:0000313" key="8">
    <source>
        <dbReference type="EMBL" id="KAB1439953.1"/>
    </source>
</evidence>
<dbReference type="PROSITE" id="PS01039">
    <property type="entry name" value="SBP_BACTERIAL_3"/>
    <property type="match status" value="1"/>
</dbReference>
<keyword evidence="3 6" id="KW-0732">Signal</keyword>
<organism evidence="8 9">
    <name type="scientific">Candidatus Galacturonatibacter soehngenii</name>
    <dbReference type="NCBI Taxonomy" id="2307010"/>
    <lineage>
        <taxon>Bacteria</taxon>
        <taxon>Bacillati</taxon>
        <taxon>Bacillota</taxon>
        <taxon>Clostridia</taxon>
        <taxon>Lachnospirales</taxon>
        <taxon>Lachnospiraceae</taxon>
        <taxon>Candidatus Galacturonatibacter</taxon>
    </lineage>
</organism>
<dbReference type="Gene3D" id="3.40.190.10">
    <property type="entry name" value="Periplasmic binding protein-like II"/>
    <property type="match status" value="2"/>
</dbReference>
<keyword evidence="9" id="KW-1185">Reference proteome</keyword>
<dbReference type="InterPro" id="IPR018313">
    <property type="entry name" value="SBP_3_CS"/>
</dbReference>
<feature type="region of interest" description="Disordered" evidence="5">
    <location>
        <begin position="24"/>
        <end position="56"/>
    </location>
</feature>
<dbReference type="PANTHER" id="PTHR35936">
    <property type="entry name" value="MEMBRANE-BOUND LYTIC MUREIN TRANSGLYCOSYLASE F"/>
    <property type="match status" value="1"/>
</dbReference>
<dbReference type="InterPro" id="IPR001638">
    <property type="entry name" value="Solute-binding_3/MltF_N"/>
</dbReference>
<evidence type="ECO:0000259" key="7">
    <source>
        <dbReference type="SMART" id="SM00062"/>
    </source>
</evidence>
<sequence>MKLRKLTAVTIMTAMVFTLAACQSNTQPKESESTTTQGTEGTASEDTTSEEKAASNSLTIEDGVLQVGMEMGYPPMEYLDEDGTTPIGFDVDVAKAIGAELGLEVKFLNTAWDGIFASLDSDRFDCIISGVSIKPDREANYNLSKPYIANRVVMVTAKDSALTTPQDLSGKSVAVQTETTADDYMKELQANGLDVEILPYDRVIQCFDDLKVGRIEAVVTDSVVAAYYMGTDADKYVTAWESEEAEPMAICLKKGNDTLLAEIEKAVDTLYENGTMAELSTKYFGKDVTNGVRE</sequence>
<dbReference type="GO" id="GO:0030313">
    <property type="term" value="C:cell envelope"/>
    <property type="evidence" value="ECO:0007669"/>
    <property type="project" value="UniProtKB-SubCell"/>
</dbReference>
<gene>
    <name evidence="8" type="ORF">F7O84_06115</name>
</gene>
<evidence type="ECO:0000256" key="5">
    <source>
        <dbReference type="SAM" id="MobiDB-lite"/>
    </source>
</evidence>
<evidence type="ECO:0000313" key="9">
    <source>
        <dbReference type="Proteomes" id="UP000461768"/>
    </source>
</evidence>
<dbReference type="Proteomes" id="UP000461768">
    <property type="component" value="Unassembled WGS sequence"/>
</dbReference>
<dbReference type="PANTHER" id="PTHR35936:SF19">
    <property type="entry name" value="AMINO-ACID-BINDING PROTEIN YXEM-RELATED"/>
    <property type="match status" value="1"/>
</dbReference>
<comment type="caution">
    <text evidence="8">The sequence shown here is derived from an EMBL/GenBank/DDBJ whole genome shotgun (WGS) entry which is preliminary data.</text>
</comment>
<evidence type="ECO:0000256" key="6">
    <source>
        <dbReference type="SAM" id="SignalP"/>
    </source>
</evidence>
<feature type="compositionally biased region" description="Low complexity" evidence="5">
    <location>
        <begin position="33"/>
        <end position="45"/>
    </location>
</feature>
<name>A0A7V7QNE5_9FIRM</name>
<dbReference type="EMBL" id="WAGX01000004">
    <property type="protein sequence ID" value="KAB1439953.1"/>
    <property type="molecule type" value="Genomic_DNA"/>
</dbReference>
<reference evidence="8 9" key="2">
    <citation type="submission" date="2020-02" db="EMBL/GenBank/DDBJ databases">
        <title>Candidatus Galacturonibacter soehngenii shows hetero-acetogenic catabolism of galacturonic acid but lacks a canonical carbon monoxide dehydrogenase/acetyl-CoA synthase complex.</title>
        <authorList>
            <person name="Diender M."/>
            <person name="Stouten G.R."/>
            <person name="Petersen J.F."/>
            <person name="Nielsen P.H."/>
            <person name="Dueholm M.S."/>
            <person name="Pronk J.T."/>
            <person name="Van Loosdrecht M.C.M."/>
        </authorList>
    </citation>
    <scope>NUCLEOTIDE SEQUENCE [LARGE SCALE GENOMIC DNA]</scope>
    <source>
        <strain evidence="8">GalUA</strain>
    </source>
</reference>
<evidence type="ECO:0000256" key="1">
    <source>
        <dbReference type="ARBA" id="ARBA00004196"/>
    </source>
</evidence>
<evidence type="ECO:0000256" key="3">
    <source>
        <dbReference type="ARBA" id="ARBA00022729"/>
    </source>
</evidence>
<protein>
    <submittedName>
        <fullName evidence="8">Amino acid ABC transporter substrate-binding protein</fullName>
    </submittedName>
</protein>
<comment type="similarity">
    <text evidence="2 4">Belongs to the bacterial solute-binding protein 3 family.</text>
</comment>
<dbReference type="PROSITE" id="PS51257">
    <property type="entry name" value="PROKAR_LIPOPROTEIN"/>
    <property type="match status" value="1"/>
</dbReference>
<dbReference type="SUPFAM" id="SSF53850">
    <property type="entry name" value="Periplasmic binding protein-like II"/>
    <property type="match status" value="1"/>
</dbReference>
<reference evidence="8 9" key="1">
    <citation type="submission" date="2019-09" db="EMBL/GenBank/DDBJ databases">
        <authorList>
            <person name="Valk L.C."/>
        </authorList>
    </citation>
    <scope>NUCLEOTIDE SEQUENCE [LARGE SCALE GENOMIC DNA]</scope>
    <source>
        <strain evidence="8">GalUA</strain>
    </source>
</reference>
<dbReference type="RefSeq" id="WP_151143036.1">
    <property type="nucleotide sequence ID" value="NZ_WAGX01000004.1"/>
</dbReference>
<feature type="domain" description="Solute-binding protein family 3/N-terminal" evidence="7">
    <location>
        <begin position="64"/>
        <end position="287"/>
    </location>
</feature>